<comment type="function">
    <text evidence="1">Could be involved in insertion of integral membrane proteins into the membrane.</text>
</comment>
<keyword evidence="1" id="KW-0472">Membrane</keyword>
<feature type="region of interest" description="Disordered" evidence="2">
    <location>
        <begin position="67"/>
        <end position="100"/>
    </location>
</feature>
<dbReference type="PANTHER" id="PTHR33383:SF1">
    <property type="entry name" value="MEMBRANE PROTEIN INSERTION EFFICIENCY FACTOR-RELATED"/>
    <property type="match status" value="1"/>
</dbReference>
<dbReference type="OrthoDB" id="9801753at2"/>
<proteinExistence type="inferred from homology"/>
<dbReference type="RefSeq" id="WP_126756084.1">
    <property type="nucleotide sequence ID" value="NZ_PIPQ01000001.1"/>
</dbReference>
<comment type="similarity">
    <text evidence="1">Belongs to the UPF0161 family.</text>
</comment>
<keyword evidence="4" id="KW-1185">Reference proteome</keyword>
<name>A0A432X8N9_9GAMM</name>
<evidence type="ECO:0000256" key="1">
    <source>
        <dbReference type="HAMAP-Rule" id="MF_00386"/>
    </source>
</evidence>
<dbReference type="GO" id="GO:0005886">
    <property type="term" value="C:plasma membrane"/>
    <property type="evidence" value="ECO:0007669"/>
    <property type="project" value="UniProtKB-SubCell"/>
</dbReference>
<protein>
    <recommendedName>
        <fullName evidence="1">Putative membrane protein insertion efficiency factor</fullName>
    </recommendedName>
</protein>
<evidence type="ECO:0000313" key="4">
    <source>
        <dbReference type="Proteomes" id="UP000286976"/>
    </source>
</evidence>
<reference evidence="3 4" key="1">
    <citation type="journal article" date="2011" name="Front. Microbiol.">
        <title>Genomic signatures of strain selection and enhancement in Bacillus atrophaeus var. globigii, a historical biowarfare simulant.</title>
        <authorList>
            <person name="Gibbons H.S."/>
            <person name="Broomall S.M."/>
            <person name="McNew L.A."/>
            <person name="Daligault H."/>
            <person name="Chapman C."/>
            <person name="Bruce D."/>
            <person name="Karavis M."/>
            <person name="Krepps M."/>
            <person name="McGregor P.A."/>
            <person name="Hong C."/>
            <person name="Park K.H."/>
            <person name="Akmal A."/>
            <person name="Feldman A."/>
            <person name="Lin J.S."/>
            <person name="Chang W.E."/>
            <person name="Higgs B.W."/>
            <person name="Demirev P."/>
            <person name="Lindquist J."/>
            <person name="Liem A."/>
            <person name="Fochler E."/>
            <person name="Read T.D."/>
            <person name="Tapia R."/>
            <person name="Johnson S."/>
            <person name="Bishop-Lilly K.A."/>
            <person name="Detter C."/>
            <person name="Han C."/>
            <person name="Sozhamannan S."/>
            <person name="Rosenzweig C.N."/>
            <person name="Skowronski E.W."/>
        </authorList>
    </citation>
    <scope>NUCLEOTIDE SEQUENCE [LARGE SCALE GENOMIC DNA]</scope>
    <source>
        <strain evidence="3 4">AIT1</strain>
    </source>
</reference>
<dbReference type="InterPro" id="IPR002696">
    <property type="entry name" value="Membr_insert_effic_factor_YidD"/>
</dbReference>
<dbReference type="AlphaFoldDB" id="A0A432X8N9"/>
<comment type="caution">
    <text evidence="3">The sequence shown here is derived from an EMBL/GenBank/DDBJ whole genome shotgun (WGS) entry which is preliminary data.</text>
</comment>
<sequence length="100" mass="11172">MAKVKQALQAILIGLIRLYQLIISPLLGPRCRFVPTCSEYAIQAVKRFGVIKGSWLAIRRISKCHPGHPGGFDPIPGNEQHSHMTHKSGEQSQSKKRETK</sequence>
<organism evidence="3 4">
    <name type="scientific">Aliidiomarina taiwanensis</name>
    <dbReference type="NCBI Taxonomy" id="946228"/>
    <lineage>
        <taxon>Bacteria</taxon>
        <taxon>Pseudomonadati</taxon>
        <taxon>Pseudomonadota</taxon>
        <taxon>Gammaproteobacteria</taxon>
        <taxon>Alteromonadales</taxon>
        <taxon>Idiomarinaceae</taxon>
        <taxon>Aliidiomarina</taxon>
    </lineage>
</organism>
<feature type="compositionally biased region" description="Basic and acidic residues" evidence="2">
    <location>
        <begin position="87"/>
        <end position="100"/>
    </location>
</feature>
<keyword evidence="1" id="KW-1003">Cell membrane</keyword>
<dbReference type="Pfam" id="PF01809">
    <property type="entry name" value="YidD"/>
    <property type="match status" value="1"/>
</dbReference>
<gene>
    <name evidence="3" type="ORF">CWE15_00360</name>
</gene>
<dbReference type="Proteomes" id="UP000286976">
    <property type="component" value="Unassembled WGS sequence"/>
</dbReference>
<dbReference type="EMBL" id="PIPQ01000001">
    <property type="protein sequence ID" value="RUO43690.1"/>
    <property type="molecule type" value="Genomic_DNA"/>
</dbReference>
<dbReference type="NCBIfam" id="TIGR00278">
    <property type="entry name" value="membrane protein insertion efficiency factor YidD"/>
    <property type="match status" value="1"/>
</dbReference>
<dbReference type="SMART" id="SM01234">
    <property type="entry name" value="Haemolytic"/>
    <property type="match status" value="1"/>
</dbReference>
<evidence type="ECO:0000313" key="3">
    <source>
        <dbReference type="EMBL" id="RUO43690.1"/>
    </source>
</evidence>
<comment type="subcellular location">
    <subcellularLocation>
        <location evidence="1">Cell membrane</location>
        <topology evidence="1">Peripheral membrane protein</topology>
        <orientation evidence="1">Cytoplasmic side</orientation>
    </subcellularLocation>
</comment>
<evidence type="ECO:0000256" key="2">
    <source>
        <dbReference type="SAM" id="MobiDB-lite"/>
    </source>
</evidence>
<accession>A0A432X8N9</accession>
<dbReference type="PANTHER" id="PTHR33383">
    <property type="entry name" value="MEMBRANE PROTEIN INSERTION EFFICIENCY FACTOR-RELATED"/>
    <property type="match status" value="1"/>
</dbReference>
<dbReference type="HAMAP" id="MF_00386">
    <property type="entry name" value="UPF0161_YidD"/>
    <property type="match status" value="1"/>
</dbReference>